<evidence type="ECO:0000256" key="1">
    <source>
        <dbReference type="ARBA" id="ARBA00023015"/>
    </source>
</evidence>
<dbReference type="InterPro" id="IPR036388">
    <property type="entry name" value="WH-like_DNA-bd_sf"/>
</dbReference>
<dbReference type="PANTHER" id="PTHR30154">
    <property type="entry name" value="LEUCINE-RESPONSIVE REGULATORY PROTEIN"/>
    <property type="match status" value="1"/>
</dbReference>
<dbReference type="EMBL" id="CAJHIQ010000008">
    <property type="protein sequence ID" value="CAD6492082.1"/>
    <property type="molecule type" value="Genomic_DNA"/>
</dbReference>
<dbReference type="Proteomes" id="UP000639006">
    <property type="component" value="Unassembled WGS sequence"/>
</dbReference>
<evidence type="ECO:0000313" key="5">
    <source>
        <dbReference type="EMBL" id="CAD6492082.1"/>
    </source>
</evidence>
<dbReference type="SUPFAM" id="SSF46785">
    <property type="entry name" value="Winged helix' DNA-binding domain"/>
    <property type="match status" value="1"/>
</dbReference>
<dbReference type="PROSITE" id="PS50956">
    <property type="entry name" value="HTH_ASNC_2"/>
    <property type="match status" value="1"/>
</dbReference>
<keyword evidence="2" id="KW-0238">DNA-binding</keyword>
<evidence type="ECO:0000256" key="2">
    <source>
        <dbReference type="ARBA" id="ARBA00023125"/>
    </source>
</evidence>
<sequence>MSIDKEKPSIRLTRNDMHVLKQLIGHGRISDSATAEKIGVTPQAVLKIRNKLEEAGIIESYMPKVNYKKLGINAMAWAVVRFLPATWGEYSEEQIREKVRQHRYIIWGCRIPESDATHILLYGFKDMKQMDKHFLRVQTKLSKIIEIKKIYHFSVEQILKDSPEGLFLTILDNKDFFTDKLFEGSNLINKKDSFF</sequence>
<dbReference type="GO" id="GO:0005829">
    <property type="term" value="C:cytosol"/>
    <property type="evidence" value="ECO:0007669"/>
    <property type="project" value="TreeGrafter"/>
</dbReference>
<proteinExistence type="predicted"/>
<dbReference type="GO" id="GO:0043565">
    <property type="term" value="F:sequence-specific DNA binding"/>
    <property type="evidence" value="ECO:0007669"/>
    <property type="project" value="InterPro"/>
</dbReference>
<accession>A0A811T8V1</accession>
<dbReference type="AlphaFoldDB" id="A0A811T8V1"/>
<dbReference type="InterPro" id="IPR036390">
    <property type="entry name" value="WH_DNA-bd_sf"/>
</dbReference>
<protein>
    <recommendedName>
        <fullName evidence="4">HTH asnC-type domain-containing protein</fullName>
    </recommendedName>
</protein>
<name>A0A811T8V1_9EURY</name>
<reference evidence="5" key="1">
    <citation type="submission" date="2020-10" db="EMBL/GenBank/DDBJ databases">
        <authorList>
            <person name="Hahn C.J."/>
            <person name="Laso-Perez R."/>
            <person name="Vulcano F."/>
            <person name="Vaziourakis K.-M."/>
            <person name="Stokke R."/>
            <person name="Steen I.H."/>
            <person name="Teske A."/>
            <person name="Boetius A."/>
            <person name="Liebeke M."/>
            <person name="Amann R."/>
            <person name="Knittel K."/>
        </authorList>
    </citation>
    <scope>NUCLEOTIDE SEQUENCE</scope>
    <source>
        <strain evidence="5">Gfbio:e3339647-f889-4370-9287-4fb5cb688e4c:AG392M11_GoMArc1</strain>
    </source>
</reference>
<evidence type="ECO:0000313" key="6">
    <source>
        <dbReference type="Proteomes" id="UP000639006"/>
    </source>
</evidence>
<dbReference type="GO" id="GO:0043200">
    <property type="term" value="P:response to amino acid"/>
    <property type="evidence" value="ECO:0007669"/>
    <property type="project" value="TreeGrafter"/>
</dbReference>
<organism evidence="5 6">
    <name type="scientific">Candidatus Argoarchaeum ethanivorans</name>
    <dbReference type="NCBI Taxonomy" id="2608793"/>
    <lineage>
        <taxon>Archaea</taxon>
        <taxon>Methanobacteriati</taxon>
        <taxon>Methanobacteriota</taxon>
        <taxon>Stenosarchaea group</taxon>
        <taxon>Methanomicrobia</taxon>
        <taxon>Methanosarcinales</taxon>
        <taxon>Methanosarcinales incertae sedis</taxon>
        <taxon>GOM Arc I cluster</taxon>
        <taxon>Candidatus Argoarchaeum</taxon>
    </lineage>
</organism>
<dbReference type="PRINTS" id="PR00033">
    <property type="entry name" value="HTHASNC"/>
</dbReference>
<dbReference type="InterPro" id="IPR000485">
    <property type="entry name" value="AsnC-type_HTH_dom"/>
</dbReference>
<evidence type="ECO:0000256" key="3">
    <source>
        <dbReference type="ARBA" id="ARBA00023163"/>
    </source>
</evidence>
<dbReference type="InterPro" id="IPR019888">
    <property type="entry name" value="Tscrpt_reg_AsnC-like"/>
</dbReference>
<feature type="domain" description="HTH asnC-type" evidence="4">
    <location>
        <begin position="12"/>
        <end position="73"/>
    </location>
</feature>
<dbReference type="Gene3D" id="1.10.10.10">
    <property type="entry name" value="Winged helix-like DNA-binding domain superfamily/Winged helix DNA-binding domain"/>
    <property type="match status" value="1"/>
</dbReference>
<dbReference type="SMART" id="SM00344">
    <property type="entry name" value="HTH_ASNC"/>
    <property type="match status" value="1"/>
</dbReference>
<dbReference type="PANTHER" id="PTHR30154:SF34">
    <property type="entry name" value="TRANSCRIPTIONAL REGULATOR AZLB"/>
    <property type="match status" value="1"/>
</dbReference>
<gene>
    <name evidence="5" type="ORF">DIAAKJNI_00211</name>
</gene>
<comment type="caution">
    <text evidence="5">The sequence shown here is derived from an EMBL/GenBank/DDBJ whole genome shotgun (WGS) entry which is preliminary data.</text>
</comment>
<evidence type="ECO:0000259" key="4">
    <source>
        <dbReference type="PROSITE" id="PS50956"/>
    </source>
</evidence>
<keyword evidence="3" id="KW-0804">Transcription</keyword>
<dbReference type="Pfam" id="PF13412">
    <property type="entry name" value="HTH_24"/>
    <property type="match status" value="1"/>
</dbReference>
<keyword evidence="1" id="KW-0805">Transcription regulation</keyword>